<dbReference type="InterPro" id="IPR050625">
    <property type="entry name" value="ParA/MinD_ATPase"/>
</dbReference>
<dbReference type="GO" id="GO:0009898">
    <property type="term" value="C:cytoplasmic side of plasma membrane"/>
    <property type="evidence" value="ECO:0007669"/>
    <property type="project" value="TreeGrafter"/>
</dbReference>
<dbReference type="GO" id="GO:0051782">
    <property type="term" value="P:negative regulation of cell division"/>
    <property type="evidence" value="ECO:0007669"/>
    <property type="project" value="TreeGrafter"/>
</dbReference>
<name>A0A917SEU1_9ACTN</name>
<gene>
    <name evidence="2" type="ORF">GCM10011575_33160</name>
</gene>
<feature type="region of interest" description="Disordered" evidence="1">
    <location>
        <begin position="81"/>
        <end position="101"/>
    </location>
</feature>
<protein>
    <recommendedName>
        <fullName evidence="4">MinD-like ATPase involved in chromosome partitioning or flagellar assembly</fullName>
    </recommendedName>
</protein>
<dbReference type="InterPro" id="IPR027417">
    <property type="entry name" value="P-loop_NTPase"/>
</dbReference>
<sequence length="305" mass="31053">MIFGSAGSAVDSLRATDAGIRAGLPLSRRIGFVSIAGGAGTTTTVASVAATLAARRSGSILAVDADGGRSGLGRHLIEVRPRRSEQTTPEAGTAAADRRRTARTIEDARSGLPVVGRLPLLDLNDPVGAGAPVAGAPVAGQRSVAEWTGQLGPIARFFDLVLTDWGIRPAAEDLEQVAATGHVLVLVARADQPSAAADTLAGLRELPESPRLVLVLTDIARTAALSRLTADLSDALDLPVFGLPYDPAVGSDWLYATGRRSIRSRQAVARLAAGLVTEAAGLRASARIPAAAVPAAAAPGAVRPA</sequence>
<evidence type="ECO:0008006" key="4">
    <source>
        <dbReference type="Google" id="ProtNLM"/>
    </source>
</evidence>
<dbReference type="GO" id="GO:0016887">
    <property type="term" value="F:ATP hydrolysis activity"/>
    <property type="evidence" value="ECO:0007669"/>
    <property type="project" value="TreeGrafter"/>
</dbReference>
<dbReference type="AlphaFoldDB" id="A0A917SEU1"/>
<dbReference type="PANTHER" id="PTHR43384">
    <property type="entry name" value="SEPTUM SITE-DETERMINING PROTEIN MIND HOMOLOG, CHLOROPLASTIC-RELATED"/>
    <property type="match status" value="1"/>
</dbReference>
<dbReference type="GO" id="GO:0005829">
    <property type="term" value="C:cytosol"/>
    <property type="evidence" value="ECO:0007669"/>
    <property type="project" value="TreeGrafter"/>
</dbReference>
<reference evidence="2" key="2">
    <citation type="submission" date="2020-09" db="EMBL/GenBank/DDBJ databases">
        <authorList>
            <person name="Sun Q."/>
            <person name="Zhou Y."/>
        </authorList>
    </citation>
    <scope>NUCLEOTIDE SEQUENCE</scope>
    <source>
        <strain evidence="2">CGMCC 4.7306</strain>
    </source>
</reference>
<evidence type="ECO:0000313" key="3">
    <source>
        <dbReference type="Proteomes" id="UP000613840"/>
    </source>
</evidence>
<proteinExistence type="predicted"/>
<comment type="caution">
    <text evidence="2">The sequence shown here is derived from an EMBL/GenBank/DDBJ whole genome shotgun (WGS) entry which is preliminary data.</text>
</comment>
<dbReference type="PANTHER" id="PTHR43384:SF14">
    <property type="entry name" value="ESX-1 SECRETION-ASSOCIATED PROTEIN ESPI"/>
    <property type="match status" value="1"/>
</dbReference>
<evidence type="ECO:0000313" key="2">
    <source>
        <dbReference type="EMBL" id="GGL72137.1"/>
    </source>
</evidence>
<dbReference type="SUPFAM" id="SSF52540">
    <property type="entry name" value="P-loop containing nucleoside triphosphate hydrolases"/>
    <property type="match status" value="1"/>
</dbReference>
<dbReference type="EMBL" id="BMMZ01000008">
    <property type="protein sequence ID" value="GGL72137.1"/>
    <property type="molecule type" value="Genomic_DNA"/>
</dbReference>
<keyword evidence="3" id="KW-1185">Reference proteome</keyword>
<organism evidence="2 3">
    <name type="scientific">Microlunatus endophyticus</name>
    <dbReference type="NCBI Taxonomy" id="1716077"/>
    <lineage>
        <taxon>Bacteria</taxon>
        <taxon>Bacillati</taxon>
        <taxon>Actinomycetota</taxon>
        <taxon>Actinomycetes</taxon>
        <taxon>Propionibacteriales</taxon>
        <taxon>Propionibacteriaceae</taxon>
        <taxon>Microlunatus</taxon>
    </lineage>
</organism>
<reference evidence="2" key="1">
    <citation type="journal article" date="2014" name="Int. J. Syst. Evol. Microbiol.">
        <title>Complete genome sequence of Corynebacterium casei LMG S-19264T (=DSM 44701T), isolated from a smear-ripened cheese.</title>
        <authorList>
            <consortium name="US DOE Joint Genome Institute (JGI-PGF)"/>
            <person name="Walter F."/>
            <person name="Albersmeier A."/>
            <person name="Kalinowski J."/>
            <person name="Ruckert C."/>
        </authorList>
    </citation>
    <scope>NUCLEOTIDE SEQUENCE</scope>
    <source>
        <strain evidence="2">CGMCC 4.7306</strain>
    </source>
</reference>
<accession>A0A917SEU1</accession>
<evidence type="ECO:0000256" key="1">
    <source>
        <dbReference type="SAM" id="MobiDB-lite"/>
    </source>
</evidence>
<dbReference type="GO" id="GO:0005524">
    <property type="term" value="F:ATP binding"/>
    <property type="evidence" value="ECO:0007669"/>
    <property type="project" value="TreeGrafter"/>
</dbReference>
<dbReference type="Gene3D" id="3.40.50.300">
    <property type="entry name" value="P-loop containing nucleotide triphosphate hydrolases"/>
    <property type="match status" value="1"/>
</dbReference>
<dbReference type="Proteomes" id="UP000613840">
    <property type="component" value="Unassembled WGS sequence"/>
</dbReference>